<name>A0A1R3GWL1_COCAP</name>
<dbReference type="Gramene" id="OMO62436">
    <property type="protein sequence ID" value="OMO62436"/>
    <property type="gene ID" value="CCACVL1_22838"/>
</dbReference>
<protein>
    <submittedName>
        <fullName evidence="1">Uncharacterized protein</fullName>
    </submittedName>
</protein>
<comment type="caution">
    <text evidence="1">The sequence shown here is derived from an EMBL/GenBank/DDBJ whole genome shotgun (WGS) entry which is preliminary data.</text>
</comment>
<evidence type="ECO:0000313" key="1">
    <source>
        <dbReference type="EMBL" id="OMO62436.1"/>
    </source>
</evidence>
<keyword evidence="2" id="KW-1185">Reference proteome</keyword>
<organism evidence="1 2">
    <name type="scientific">Corchorus capsularis</name>
    <name type="common">Jute</name>
    <dbReference type="NCBI Taxonomy" id="210143"/>
    <lineage>
        <taxon>Eukaryota</taxon>
        <taxon>Viridiplantae</taxon>
        <taxon>Streptophyta</taxon>
        <taxon>Embryophyta</taxon>
        <taxon>Tracheophyta</taxon>
        <taxon>Spermatophyta</taxon>
        <taxon>Magnoliopsida</taxon>
        <taxon>eudicotyledons</taxon>
        <taxon>Gunneridae</taxon>
        <taxon>Pentapetalae</taxon>
        <taxon>rosids</taxon>
        <taxon>malvids</taxon>
        <taxon>Malvales</taxon>
        <taxon>Malvaceae</taxon>
        <taxon>Grewioideae</taxon>
        <taxon>Apeibeae</taxon>
        <taxon>Corchorus</taxon>
    </lineage>
</organism>
<accession>A0A1R3GWL1</accession>
<reference evidence="1 2" key="1">
    <citation type="submission" date="2013-09" db="EMBL/GenBank/DDBJ databases">
        <title>Corchorus capsularis genome sequencing.</title>
        <authorList>
            <person name="Alam M."/>
            <person name="Haque M.S."/>
            <person name="Islam M.S."/>
            <person name="Emdad E.M."/>
            <person name="Islam M.M."/>
            <person name="Ahmed B."/>
            <person name="Halim A."/>
            <person name="Hossen Q.M.M."/>
            <person name="Hossain M.Z."/>
            <person name="Ahmed R."/>
            <person name="Khan M.M."/>
            <person name="Islam R."/>
            <person name="Rashid M.M."/>
            <person name="Khan S.A."/>
            <person name="Rahman M.S."/>
            <person name="Alam M."/>
        </authorList>
    </citation>
    <scope>NUCLEOTIDE SEQUENCE [LARGE SCALE GENOMIC DNA]</scope>
    <source>
        <strain evidence="2">cv. CVL-1</strain>
        <tissue evidence="1">Whole seedling</tissue>
    </source>
</reference>
<dbReference type="AlphaFoldDB" id="A0A1R3GWL1"/>
<proteinExistence type="predicted"/>
<dbReference type="EMBL" id="AWWV01013245">
    <property type="protein sequence ID" value="OMO62436.1"/>
    <property type="molecule type" value="Genomic_DNA"/>
</dbReference>
<gene>
    <name evidence="1" type="ORF">CCACVL1_22838</name>
</gene>
<dbReference type="Proteomes" id="UP000188268">
    <property type="component" value="Unassembled WGS sequence"/>
</dbReference>
<sequence length="80" mass="9520">MHTTKWPSLGELHVEVCDEVEIIFAANISEYGEELKDRRNIGQGEERQLHSQPLFWTTKDNTFPRLKELELRLNRNLREI</sequence>
<feature type="non-terminal residue" evidence="1">
    <location>
        <position position="80"/>
    </location>
</feature>
<evidence type="ECO:0000313" key="2">
    <source>
        <dbReference type="Proteomes" id="UP000188268"/>
    </source>
</evidence>